<accession>A0A553PNY3</accession>
<keyword evidence="2" id="KW-1185">Reference proteome</keyword>
<reference evidence="1 2" key="1">
    <citation type="journal article" date="2018" name="Nat. Ecol. Evol.">
        <title>Genomic signatures of mitonuclear coevolution across populations of Tigriopus californicus.</title>
        <authorList>
            <person name="Barreto F.S."/>
            <person name="Watson E.T."/>
            <person name="Lima T.G."/>
            <person name="Willett C.S."/>
            <person name="Edmands S."/>
            <person name="Li W."/>
            <person name="Burton R.S."/>
        </authorList>
    </citation>
    <scope>NUCLEOTIDE SEQUENCE [LARGE SCALE GENOMIC DNA]</scope>
    <source>
        <strain evidence="1 2">San Diego</strain>
    </source>
</reference>
<dbReference type="AlphaFoldDB" id="A0A553PNY3"/>
<proteinExistence type="predicted"/>
<dbReference type="Proteomes" id="UP000318571">
    <property type="component" value="Chromosome 6"/>
</dbReference>
<evidence type="ECO:0000313" key="2">
    <source>
        <dbReference type="Proteomes" id="UP000318571"/>
    </source>
</evidence>
<name>A0A553PNY3_TIGCA</name>
<gene>
    <name evidence="1" type="ORF">TCAL_16062</name>
</gene>
<sequence length="100" mass="11514">MTKPLKTIYPLAAEIKQEILELEIQAAVMYKNTLEKKATDEKCQFNSRFPHEVKLFDIVRKNAADFVDLEVMSSKFRVRRERALTIKAEKEAGLDPKTTG</sequence>
<organism evidence="1 2">
    <name type="scientific">Tigriopus californicus</name>
    <name type="common">Marine copepod</name>
    <dbReference type="NCBI Taxonomy" id="6832"/>
    <lineage>
        <taxon>Eukaryota</taxon>
        <taxon>Metazoa</taxon>
        <taxon>Ecdysozoa</taxon>
        <taxon>Arthropoda</taxon>
        <taxon>Crustacea</taxon>
        <taxon>Multicrustacea</taxon>
        <taxon>Hexanauplia</taxon>
        <taxon>Copepoda</taxon>
        <taxon>Harpacticoida</taxon>
        <taxon>Harpacticidae</taxon>
        <taxon>Tigriopus</taxon>
    </lineage>
</organism>
<dbReference type="EMBL" id="VCGU01000002">
    <property type="protein sequence ID" value="TRY79394.1"/>
    <property type="molecule type" value="Genomic_DNA"/>
</dbReference>
<protein>
    <submittedName>
        <fullName evidence="1">Uncharacterized protein</fullName>
    </submittedName>
</protein>
<comment type="caution">
    <text evidence="1">The sequence shown here is derived from an EMBL/GenBank/DDBJ whole genome shotgun (WGS) entry which is preliminary data.</text>
</comment>
<evidence type="ECO:0000313" key="1">
    <source>
        <dbReference type="EMBL" id="TRY79394.1"/>
    </source>
</evidence>